<comment type="caution">
    <text evidence="2">The sequence shown here is derived from an EMBL/GenBank/DDBJ whole genome shotgun (WGS) entry which is preliminary data.</text>
</comment>
<sequence>MQLLNFMFTHLSPLFSITLDTSSFGKLLIGGPCGSSRSYQSMAELSTERNSNSRNSSHTALSQSTRDSPMIGLLLFWQQQVRFIHLPWTSFSEPDQLRSKPICPRRPEATHCGLPLGCGISGEIEAKLYPETSPS</sequence>
<protein>
    <submittedName>
        <fullName evidence="2">Uncharacterized protein</fullName>
    </submittedName>
</protein>
<evidence type="ECO:0000313" key="2">
    <source>
        <dbReference type="EMBL" id="KAF4689202.1"/>
    </source>
</evidence>
<organism evidence="2 3">
    <name type="scientific">Perkinsus olseni</name>
    <name type="common">Perkinsus atlanticus</name>
    <dbReference type="NCBI Taxonomy" id="32597"/>
    <lineage>
        <taxon>Eukaryota</taxon>
        <taxon>Sar</taxon>
        <taxon>Alveolata</taxon>
        <taxon>Perkinsozoa</taxon>
        <taxon>Perkinsea</taxon>
        <taxon>Perkinsida</taxon>
        <taxon>Perkinsidae</taxon>
        <taxon>Perkinsus</taxon>
    </lineage>
</organism>
<evidence type="ECO:0000313" key="3">
    <source>
        <dbReference type="Proteomes" id="UP000541610"/>
    </source>
</evidence>
<reference evidence="2 3" key="1">
    <citation type="submission" date="2020-04" db="EMBL/GenBank/DDBJ databases">
        <title>Perkinsus olseni comparative genomics.</title>
        <authorList>
            <person name="Bogema D.R."/>
        </authorList>
    </citation>
    <scope>NUCLEOTIDE SEQUENCE [LARGE SCALE GENOMIC DNA]</scope>
    <source>
        <strain evidence="2">00978-12</strain>
    </source>
</reference>
<dbReference type="EMBL" id="JABANP010000131">
    <property type="protein sequence ID" value="KAF4689202.1"/>
    <property type="molecule type" value="Genomic_DNA"/>
</dbReference>
<gene>
    <name evidence="2" type="ORF">FOZ60_001976</name>
</gene>
<accession>A0A7J6NZ91</accession>
<feature type="region of interest" description="Disordered" evidence="1">
    <location>
        <begin position="43"/>
        <end position="65"/>
    </location>
</feature>
<name>A0A7J6NZ91_PEROL</name>
<proteinExistence type="predicted"/>
<dbReference type="AlphaFoldDB" id="A0A7J6NZ91"/>
<dbReference type="Proteomes" id="UP000541610">
    <property type="component" value="Unassembled WGS sequence"/>
</dbReference>
<evidence type="ECO:0000256" key="1">
    <source>
        <dbReference type="SAM" id="MobiDB-lite"/>
    </source>
</evidence>